<dbReference type="AlphaFoldDB" id="A0A9Q1JKU1"/>
<dbReference type="OrthoDB" id="1297232at2759"/>
<name>A0A9Q1JKU1_9CARY</name>
<protein>
    <submittedName>
        <fullName evidence="1">Uncharacterized protein</fullName>
    </submittedName>
</protein>
<evidence type="ECO:0000313" key="2">
    <source>
        <dbReference type="Proteomes" id="UP001153076"/>
    </source>
</evidence>
<accession>A0A9Q1JKU1</accession>
<reference evidence="1" key="1">
    <citation type="submission" date="2022-04" db="EMBL/GenBank/DDBJ databases">
        <title>Carnegiea gigantea Genome sequencing and assembly v2.</title>
        <authorList>
            <person name="Copetti D."/>
            <person name="Sanderson M.J."/>
            <person name="Burquez A."/>
            <person name="Wojciechowski M.F."/>
        </authorList>
    </citation>
    <scope>NUCLEOTIDE SEQUENCE</scope>
    <source>
        <strain evidence="1">SGP5-SGP5p</strain>
        <tissue evidence="1">Aerial part</tissue>
    </source>
</reference>
<comment type="caution">
    <text evidence="1">The sequence shown here is derived from an EMBL/GenBank/DDBJ whole genome shotgun (WGS) entry which is preliminary data.</text>
</comment>
<dbReference type="Proteomes" id="UP001153076">
    <property type="component" value="Unassembled WGS sequence"/>
</dbReference>
<evidence type="ECO:0000313" key="1">
    <source>
        <dbReference type="EMBL" id="KAJ8422748.1"/>
    </source>
</evidence>
<organism evidence="1 2">
    <name type="scientific">Carnegiea gigantea</name>
    <dbReference type="NCBI Taxonomy" id="171969"/>
    <lineage>
        <taxon>Eukaryota</taxon>
        <taxon>Viridiplantae</taxon>
        <taxon>Streptophyta</taxon>
        <taxon>Embryophyta</taxon>
        <taxon>Tracheophyta</taxon>
        <taxon>Spermatophyta</taxon>
        <taxon>Magnoliopsida</taxon>
        <taxon>eudicotyledons</taxon>
        <taxon>Gunneridae</taxon>
        <taxon>Pentapetalae</taxon>
        <taxon>Caryophyllales</taxon>
        <taxon>Cactineae</taxon>
        <taxon>Cactaceae</taxon>
        <taxon>Cactoideae</taxon>
        <taxon>Echinocereeae</taxon>
        <taxon>Carnegiea</taxon>
    </lineage>
</organism>
<keyword evidence="2" id="KW-1185">Reference proteome</keyword>
<dbReference type="PANTHER" id="PTHR33144:SF50">
    <property type="entry name" value="OS03G0714750 PROTEIN"/>
    <property type="match status" value="1"/>
</dbReference>
<sequence>MVTSQTCKSVIEAARHNRPIKRKRRDVCYRKLIDLQPREKLQVDFDQDSCPVRTNSSIFTFYHGQTVRNCTCCPLAVPEWKNIESGKLGFAWNVVLEKFTINEPEMRKEFILKHMNALCRDYRRKLKAKYYDDPKLINRYQRENSKPRKVLKSDWLYLCTLWHDPQFQRQKNKKEPTRAEILIESRKRKTTKPVNKEKLTNNVDVVSRLEDYMKQRNEGLNQMDDEEIFKKVLREEKHGYLHAYDAAKVSQITLE</sequence>
<dbReference type="PANTHER" id="PTHR33144">
    <property type="entry name" value="OS10G0409366 PROTEIN-RELATED"/>
    <property type="match status" value="1"/>
</dbReference>
<gene>
    <name evidence="1" type="ORF">Cgig2_000382</name>
</gene>
<proteinExistence type="predicted"/>
<dbReference type="EMBL" id="JAKOGI010002160">
    <property type="protein sequence ID" value="KAJ8422748.1"/>
    <property type="molecule type" value="Genomic_DNA"/>
</dbReference>